<gene>
    <name evidence="1" type="ORF">acsn021_02400</name>
</gene>
<dbReference type="EMBL" id="AP023367">
    <property type="protein sequence ID" value="BCJ92671.1"/>
    <property type="molecule type" value="Genomic_DNA"/>
</dbReference>
<organism evidence="1 2">
    <name type="scientific">Anaerocolumna cellulosilytica</name>
    <dbReference type="NCBI Taxonomy" id="433286"/>
    <lineage>
        <taxon>Bacteria</taxon>
        <taxon>Bacillati</taxon>
        <taxon>Bacillota</taxon>
        <taxon>Clostridia</taxon>
        <taxon>Lachnospirales</taxon>
        <taxon>Lachnospiraceae</taxon>
        <taxon>Anaerocolumna</taxon>
    </lineage>
</organism>
<protein>
    <submittedName>
        <fullName evidence="1">Uncharacterized protein</fullName>
    </submittedName>
</protein>
<dbReference type="Proteomes" id="UP000515561">
    <property type="component" value="Chromosome"/>
</dbReference>
<evidence type="ECO:0000313" key="1">
    <source>
        <dbReference type="EMBL" id="BCJ92671.1"/>
    </source>
</evidence>
<name>A0A6S6R0A9_9FIRM</name>
<dbReference type="RefSeq" id="WP_184093798.1">
    <property type="nucleotide sequence ID" value="NZ_AP023367.1"/>
</dbReference>
<reference evidence="1 2" key="1">
    <citation type="journal article" date="2016" name="Int. J. Syst. Evol. Microbiol.">
        <title>Descriptions of Anaerotaenia torta gen. nov., sp. nov. and Anaerocolumna cellulosilytica gen. nov., sp. nov. isolated from a methanogenic reactor of cattle waste.</title>
        <authorList>
            <person name="Uek A."/>
            <person name="Ohtaki Y."/>
            <person name="Kaku N."/>
            <person name="Ueki K."/>
        </authorList>
    </citation>
    <scope>NUCLEOTIDE SEQUENCE [LARGE SCALE GENOMIC DNA]</scope>
    <source>
        <strain evidence="1 2">SN021</strain>
    </source>
</reference>
<keyword evidence="2" id="KW-1185">Reference proteome</keyword>
<evidence type="ECO:0000313" key="2">
    <source>
        <dbReference type="Proteomes" id="UP000515561"/>
    </source>
</evidence>
<proteinExistence type="predicted"/>
<dbReference type="AlphaFoldDB" id="A0A6S6R0A9"/>
<sequence length="282" mass="31967">MKHKKIIAITLCVGLLASSFSGYLTGYSKNEKNKLTIKKYDSSLDNSGLTTLPSVDLVEIESEAIIPENTPYHKNTSISDMEGEIMYKGTKVTLNPEGKDVYSIGKEEIEAMMQEGYSVVDIFEADKISNETGIAPEILLEKKTDSSKSLAEIKKEILEENREKTYEKLKDTYKKEYEKLKNKKLKETEIMNLLAYADVNNIKVTDELIVTYQKSGEKLFQSTMNESKVNQGTKEKYQLSDAETKGLTQELMSKLELLSQKTGKPVEEMVKAYYKGNEQKNK</sequence>
<dbReference type="KEGG" id="acel:acsn021_02400"/>
<accession>A0A6S6R0A9</accession>